<dbReference type="SMART" id="SM00558">
    <property type="entry name" value="JmjC"/>
    <property type="match status" value="1"/>
</dbReference>
<keyword evidence="9" id="KW-1185">Reference proteome</keyword>
<feature type="compositionally biased region" description="Polar residues" evidence="6">
    <location>
        <begin position="945"/>
        <end position="961"/>
    </location>
</feature>
<keyword evidence="3" id="KW-0408">Iron</keyword>
<dbReference type="SUPFAM" id="SSF51197">
    <property type="entry name" value="Clavaminate synthase-like"/>
    <property type="match status" value="1"/>
</dbReference>
<feature type="compositionally biased region" description="Low complexity" evidence="6">
    <location>
        <begin position="1080"/>
        <end position="1101"/>
    </location>
</feature>
<dbReference type="Proteomes" id="UP000835052">
    <property type="component" value="Unassembled WGS sequence"/>
</dbReference>
<feature type="compositionally biased region" description="Basic and acidic residues" evidence="6">
    <location>
        <begin position="976"/>
        <end position="998"/>
    </location>
</feature>
<feature type="compositionally biased region" description="Basic and acidic residues" evidence="6">
    <location>
        <begin position="765"/>
        <end position="804"/>
    </location>
</feature>
<keyword evidence="5" id="KW-0804">Transcription</keyword>
<feature type="region of interest" description="Disordered" evidence="6">
    <location>
        <begin position="565"/>
        <end position="633"/>
    </location>
</feature>
<evidence type="ECO:0000256" key="5">
    <source>
        <dbReference type="ARBA" id="ARBA00023163"/>
    </source>
</evidence>
<comment type="caution">
    <text evidence="8">The sequence shown here is derived from an EMBL/GenBank/DDBJ whole genome shotgun (WGS) entry which is preliminary data.</text>
</comment>
<feature type="region of interest" description="Disordered" evidence="6">
    <location>
        <begin position="1"/>
        <end position="55"/>
    </location>
</feature>
<evidence type="ECO:0000256" key="3">
    <source>
        <dbReference type="ARBA" id="ARBA00023004"/>
    </source>
</evidence>
<keyword evidence="1" id="KW-0479">Metal-binding</keyword>
<dbReference type="Gene3D" id="2.60.120.650">
    <property type="entry name" value="Cupin"/>
    <property type="match status" value="1"/>
</dbReference>
<sequence length="1506" mass="169413">MPPKRRGRGRGGGANGPAAKKARGGRVSTRSTRRSKAESSSEDEQPMSDPEELGFDKNALQSVKYDYNELMNDPAYNHPELIHSIDHSELNEDYYERTGLQDPLLFHCDPKLLGMKVPDANTFTVDSVLDLVGGNRMIEVVEVSNQGSVKMSLKEFVDFYNSPPEKRAPLYNVLSLEFSNTPLHDHVMMPEIVRKIDWVQNNWPDELKQRFITFARNHKHYTPHNAYPQVQNYCLMSVAGCYTDFHIDFSGTSVWYHVLKGQKVFWLIPPTATNFLLYQEHAKNTEDRSFFGKSVETCGMVILKPGDTMLIPSGWIHAVYTPVDSLVFGGNFLHSLSCKMQIKVYQCENRLNITRKFRLPYNEELIFYVIANYVKKWTGREYARPLRIEDAKRDYIGKKWFEAGGHHKEINFADFGHQLTTEELQEAEAGAPTTEEGSLNVIAMHDANSQYAKQVGNGSSPRVSLTNEEVDKLVSSNPLIFYKNAGHDFCSNKSVQDHKLPVNAEPPIIFNEEEIRKISPFKLDELDALCTYLRKKQKVEIAEGICQPASLLKCFAEVLKHRRAQLPKEEHSPSPATTRSGRKRKSAPAPKSTNEAKKRGMLATRISKKRFVTENEEDDEKASVKPEAPVKEEHVEAAEKMERRVKNEDELTSLHVDHKTGSSQFIVDDLPENILEDEEKPTIGENYSALEEEYEEDDDDGDEYVPTAPVRMPLPPHESSGALVRKPVIPELPPELELKKLDPNMDRIKKRISRSSQELSPANNKESKHKDDEDGKKRRDEKLSAKERKKKEADRKRSDTHLDDALNAAHGNYAPRQKKKKPEKPAFAGGIPTAPIQHEPVVENPYNFDPMSEIMKLGQGQLKSAYRKTKTNIELKKDKNLYRLEPKRHPSTENPSTSAADNEEVANHSPGQNAQQQIQEHPFNVQPRIERRNSIHSTAKPPLASHSNTESPATPTGSGTRPISVDTGFPTSGSSTDHRRMSFDSRSRHDKPSPKVKEPMSAARSKQPQPSPIGGPGTSHVARNTERKKSESGSGTAQRKSYTSVTSRLEKLINTPIATSSRPAPPAATIEKRPAMLSGTPRTSSSRPSTDSSYTPTTAPPRTSSWMPSSDAHLHLNTSDAADDSPIDVVNDSPAHLQHNPTRPLPSPRNSAAAVLSPLATNSSNKGFSHDHHSARDHYASRSSISGSLDSLPPSVNGDHPKLAPSGRPFIPSRNAIDRLNSLFTRIRNRAENNYGETSSEQFGKVQRAERLPSLAAGKQDLLPRVEEFDCSRRQKEHPAVGEREERPAQGLKMTTVEKRPCAAVVVLGDVGRSPRMCNHAISLAEKHYHVQLVGYTDTTPHEHVSKNPNISIISLPPPPDFLSNFSEVIQLPLKFIWAFFTLFFTLLFRTDLFNLRLVLLQNPPALPTMITCFVVSRIKRAKFVIDWHNYMYSILKDKYQLSEAEIFDRSPIAFYNAHQTEQEDSDERKSAIKRGALKNIYKVAQNYPHKSLTPHSKAKTQFWCS</sequence>
<reference evidence="8" key="1">
    <citation type="submission" date="2020-10" db="EMBL/GenBank/DDBJ databases">
        <authorList>
            <person name="Kikuchi T."/>
        </authorList>
    </citation>
    <scope>NUCLEOTIDE SEQUENCE</scope>
    <source>
        <strain evidence="8">NKZ352</strain>
    </source>
</reference>
<dbReference type="GO" id="GO:0016491">
    <property type="term" value="F:oxidoreductase activity"/>
    <property type="evidence" value="ECO:0007669"/>
    <property type="project" value="UniProtKB-KW"/>
</dbReference>
<dbReference type="InterPro" id="IPR041667">
    <property type="entry name" value="Cupin_8"/>
</dbReference>
<feature type="compositionally biased region" description="Polar residues" evidence="6">
    <location>
        <begin position="1032"/>
        <end position="1047"/>
    </location>
</feature>
<evidence type="ECO:0000313" key="9">
    <source>
        <dbReference type="Proteomes" id="UP000835052"/>
    </source>
</evidence>
<feature type="compositionally biased region" description="Basic and acidic residues" evidence="6">
    <location>
        <begin position="736"/>
        <end position="747"/>
    </location>
</feature>
<dbReference type="InterPro" id="IPR003347">
    <property type="entry name" value="JmjC_dom"/>
</dbReference>
<name>A0A8S1HAV3_9PELO</name>
<keyword evidence="4" id="KW-0805">Transcription regulation</keyword>
<protein>
    <recommendedName>
        <fullName evidence="7">JmjC domain-containing protein</fullName>
    </recommendedName>
</protein>
<dbReference type="GO" id="GO:0046872">
    <property type="term" value="F:metal ion binding"/>
    <property type="evidence" value="ECO:0007669"/>
    <property type="project" value="UniProtKB-KW"/>
</dbReference>
<feature type="region of interest" description="Disordered" evidence="6">
    <location>
        <begin position="868"/>
        <end position="1211"/>
    </location>
</feature>
<dbReference type="PANTHER" id="PTHR23123">
    <property type="entry name" value="PHD/F-BOX CONTAINING PROTEIN"/>
    <property type="match status" value="1"/>
</dbReference>
<feature type="compositionally biased region" description="Basic and acidic residues" evidence="6">
    <location>
        <begin position="621"/>
        <end position="633"/>
    </location>
</feature>
<evidence type="ECO:0000256" key="4">
    <source>
        <dbReference type="ARBA" id="ARBA00023015"/>
    </source>
</evidence>
<keyword evidence="2" id="KW-0560">Oxidoreductase</keyword>
<feature type="domain" description="JmjC" evidence="7">
    <location>
        <begin position="170"/>
        <end position="349"/>
    </location>
</feature>
<feature type="compositionally biased region" description="Basic and acidic residues" evidence="6">
    <location>
        <begin position="1168"/>
        <end position="1180"/>
    </location>
</feature>
<dbReference type="EMBL" id="CAJGYM010000015">
    <property type="protein sequence ID" value="CAD6190290.1"/>
    <property type="molecule type" value="Genomic_DNA"/>
</dbReference>
<dbReference type="Pfam" id="PF13621">
    <property type="entry name" value="Cupin_8"/>
    <property type="match status" value="1"/>
</dbReference>
<feature type="compositionally biased region" description="Acidic residues" evidence="6">
    <location>
        <begin position="690"/>
        <end position="703"/>
    </location>
</feature>
<gene>
    <name evidence="8" type="ORF">CAUJ_LOCUS6209</name>
</gene>
<evidence type="ECO:0000256" key="1">
    <source>
        <dbReference type="ARBA" id="ARBA00022723"/>
    </source>
</evidence>
<evidence type="ECO:0000256" key="6">
    <source>
        <dbReference type="SAM" id="MobiDB-lite"/>
    </source>
</evidence>
<proteinExistence type="predicted"/>
<feature type="compositionally biased region" description="Low complexity" evidence="6">
    <location>
        <begin position="1181"/>
        <end position="1195"/>
    </location>
</feature>
<dbReference type="PROSITE" id="PS51184">
    <property type="entry name" value="JMJC"/>
    <property type="match status" value="1"/>
</dbReference>
<evidence type="ECO:0000259" key="7">
    <source>
        <dbReference type="PROSITE" id="PS51184"/>
    </source>
</evidence>
<feature type="region of interest" description="Disordered" evidence="6">
    <location>
        <begin position="671"/>
        <end position="844"/>
    </location>
</feature>
<dbReference type="OrthoDB" id="5876800at2759"/>
<feature type="compositionally biased region" description="Polar residues" evidence="6">
    <location>
        <begin position="754"/>
        <end position="764"/>
    </location>
</feature>
<feature type="compositionally biased region" description="Polar residues" evidence="6">
    <location>
        <begin position="909"/>
        <end position="919"/>
    </location>
</feature>
<accession>A0A8S1HAV3</accession>
<evidence type="ECO:0000313" key="8">
    <source>
        <dbReference type="EMBL" id="CAD6190290.1"/>
    </source>
</evidence>
<feature type="compositionally biased region" description="Basic and acidic residues" evidence="6">
    <location>
        <begin position="871"/>
        <end position="891"/>
    </location>
</feature>
<dbReference type="InterPro" id="IPR050690">
    <property type="entry name" value="JHDM1_Histone_Demethylase"/>
</dbReference>
<evidence type="ECO:0000256" key="2">
    <source>
        <dbReference type="ARBA" id="ARBA00023002"/>
    </source>
</evidence>
<feature type="compositionally biased region" description="Acidic residues" evidence="6">
    <location>
        <begin position="40"/>
        <end position="53"/>
    </location>
</feature>
<organism evidence="8 9">
    <name type="scientific">Caenorhabditis auriculariae</name>
    <dbReference type="NCBI Taxonomy" id="2777116"/>
    <lineage>
        <taxon>Eukaryota</taxon>
        <taxon>Metazoa</taxon>
        <taxon>Ecdysozoa</taxon>
        <taxon>Nematoda</taxon>
        <taxon>Chromadorea</taxon>
        <taxon>Rhabditida</taxon>
        <taxon>Rhabditina</taxon>
        <taxon>Rhabditomorpha</taxon>
        <taxon>Rhabditoidea</taxon>
        <taxon>Rhabditidae</taxon>
        <taxon>Peloderinae</taxon>
        <taxon>Caenorhabditis</taxon>
    </lineage>
</organism>